<sequence>MTILPLASFPFPHANRPTRPTELRSAVARRHCLRAALARAAASRPAPARTFASLRAAPARAPSPPRGGPLVAIGEAGGAAPPGHLRFIIHGGAPPMAAVVLGEHRCHCAVSPFHHWGEPHRSLEHVVRAPPSPSAAARRRQGPGQASPSPRASCAPHAPLVLATRSGGLAPHLLQSSRRPPPPSAGAGACCSW</sequence>
<evidence type="ECO:0000256" key="1">
    <source>
        <dbReference type="SAM" id="MobiDB-lite"/>
    </source>
</evidence>
<accession>A0A8T0WZJ7</accession>
<feature type="region of interest" description="Disordered" evidence="1">
    <location>
        <begin position="126"/>
        <end position="155"/>
    </location>
</feature>
<keyword evidence="3" id="KW-1185">Reference proteome</keyword>
<dbReference type="EMBL" id="CM029038">
    <property type="protein sequence ID" value="KAG2652018.1"/>
    <property type="molecule type" value="Genomic_DNA"/>
</dbReference>
<dbReference type="AlphaFoldDB" id="A0A8T0WZJ7"/>
<dbReference type="Proteomes" id="UP000823388">
    <property type="component" value="Chromosome 1N"/>
</dbReference>
<organism evidence="2 3">
    <name type="scientific">Panicum virgatum</name>
    <name type="common">Blackwell switchgrass</name>
    <dbReference type="NCBI Taxonomy" id="38727"/>
    <lineage>
        <taxon>Eukaryota</taxon>
        <taxon>Viridiplantae</taxon>
        <taxon>Streptophyta</taxon>
        <taxon>Embryophyta</taxon>
        <taxon>Tracheophyta</taxon>
        <taxon>Spermatophyta</taxon>
        <taxon>Magnoliopsida</taxon>
        <taxon>Liliopsida</taxon>
        <taxon>Poales</taxon>
        <taxon>Poaceae</taxon>
        <taxon>PACMAD clade</taxon>
        <taxon>Panicoideae</taxon>
        <taxon>Panicodae</taxon>
        <taxon>Paniceae</taxon>
        <taxon>Panicinae</taxon>
        <taxon>Panicum</taxon>
        <taxon>Panicum sect. Hiantes</taxon>
    </lineage>
</organism>
<feature type="region of interest" description="Disordered" evidence="1">
    <location>
        <begin position="171"/>
        <end position="193"/>
    </location>
</feature>
<evidence type="ECO:0000313" key="2">
    <source>
        <dbReference type="EMBL" id="KAG2652018.1"/>
    </source>
</evidence>
<name>A0A8T0WZJ7_PANVG</name>
<comment type="caution">
    <text evidence="2">The sequence shown here is derived from an EMBL/GenBank/DDBJ whole genome shotgun (WGS) entry which is preliminary data.</text>
</comment>
<evidence type="ECO:0000313" key="3">
    <source>
        <dbReference type="Proteomes" id="UP000823388"/>
    </source>
</evidence>
<proteinExistence type="predicted"/>
<gene>
    <name evidence="2" type="ORF">PVAP13_1NG327819</name>
</gene>
<reference evidence="2" key="1">
    <citation type="submission" date="2020-05" db="EMBL/GenBank/DDBJ databases">
        <title>WGS assembly of Panicum virgatum.</title>
        <authorList>
            <person name="Lovell J.T."/>
            <person name="Jenkins J."/>
            <person name="Shu S."/>
            <person name="Juenger T.E."/>
            <person name="Schmutz J."/>
        </authorList>
    </citation>
    <scope>NUCLEOTIDE SEQUENCE</scope>
    <source>
        <strain evidence="2">AP13</strain>
    </source>
</reference>
<protein>
    <submittedName>
        <fullName evidence="2">Uncharacterized protein</fullName>
    </submittedName>
</protein>